<proteinExistence type="predicted"/>
<protein>
    <submittedName>
        <fullName evidence="1">Uncharacterized protein</fullName>
    </submittedName>
</protein>
<gene>
    <name evidence="1" type="ORF">CH365_09385</name>
</gene>
<dbReference type="Proteomes" id="UP000231843">
    <property type="component" value="Unassembled WGS sequence"/>
</dbReference>
<dbReference type="AlphaFoldDB" id="A0A2M9ZY60"/>
<comment type="caution">
    <text evidence="1">The sequence shown here is derived from an EMBL/GenBank/DDBJ whole genome shotgun (WGS) entry which is preliminary data.</text>
</comment>
<reference evidence="1 2" key="1">
    <citation type="submission" date="2017-07" db="EMBL/GenBank/DDBJ databases">
        <title>Leptospira spp. isolated from tropical soils.</title>
        <authorList>
            <person name="Thibeaux R."/>
            <person name="Iraola G."/>
            <person name="Ferres I."/>
            <person name="Bierque E."/>
            <person name="Girault D."/>
            <person name="Soupe-Gilbert M.-E."/>
            <person name="Picardeau M."/>
            <person name="Goarant C."/>
        </authorList>
    </citation>
    <scope>NUCLEOTIDE SEQUENCE [LARGE SCALE GENOMIC DNA]</scope>
    <source>
        <strain evidence="1 2">ES4-C-A1</strain>
    </source>
</reference>
<organism evidence="1 2">
    <name type="scientific">Leptospira neocaledonica</name>
    <dbReference type="NCBI Taxonomy" id="2023192"/>
    <lineage>
        <taxon>Bacteria</taxon>
        <taxon>Pseudomonadati</taxon>
        <taxon>Spirochaetota</taxon>
        <taxon>Spirochaetia</taxon>
        <taxon>Leptospirales</taxon>
        <taxon>Leptospiraceae</taxon>
        <taxon>Leptospira</taxon>
    </lineage>
</organism>
<dbReference type="EMBL" id="NPEA01000005">
    <property type="protein sequence ID" value="PJZ76969.1"/>
    <property type="molecule type" value="Genomic_DNA"/>
</dbReference>
<name>A0A2M9ZY60_9LEPT</name>
<sequence length="80" mass="9388">MKMSKLKKKAYQEEAEEFTRIFESAIQKAQAENRKFGLPDVFSKNGEVYFRLPDGKIVYERPKPANSMRLAVERILHLLK</sequence>
<evidence type="ECO:0000313" key="1">
    <source>
        <dbReference type="EMBL" id="PJZ76969.1"/>
    </source>
</evidence>
<evidence type="ECO:0000313" key="2">
    <source>
        <dbReference type="Proteomes" id="UP000231843"/>
    </source>
</evidence>
<keyword evidence="2" id="KW-1185">Reference proteome</keyword>
<accession>A0A2M9ZY60</accession>